<reference evidence="1" key="1">
    <citation type="journal article" date="2020" name="Nature">
        <title>Giant virus diversity and host interactions through global metagenomics.</title>
        <authorList>
            <person name="Schulz F."/>
            <person name="Roux S."/>
            <person name="Paez-Espino D."/>
            <person name="Jungbluth S."/>
            <person name="Walsh D.A."/>
            <person name="Denef V.J."/>
            <person name="McMahon K.D."/>
            <person name="Konstantinidis K.T."/>
            <person name="Eloe-Fadrosh E.A."/>
            <person name="Kyrpides N.C."/>
            <person name="Woyke T."/>
        </authorList>
    </citation>
    <scope>NUCLEOTIDE SEQUENCE</scope>
    <source>
        <strain evidence="1">GVMAG-M-3300023174-132</strain>
    </source>
</reference>
<evidence type="ECO:0008006" key="2">
    <source>
        <dbReference type="Google" id="ProtNLM"/>
    </source>
</evidence>
<name>A0A6C0DDG8_9ZZZZ</name>
<sequence>MPSSATNNKNDFNLLQCNPATLKETRTTCLPATLLERLRDSWNNLYPRFKIPLSIKTKERLWAALRRRLAAQRECNSEYCALKEIGDATTQTDGTGYFRPTQPHNWQKDPDEWHDSMTISRVMEQYEDAFPAFEFIGPAPIDFDSQDSWGRCVVDELCSLDLKQMAAGGTKYIGIVFNLDPHYKEGSHWICAFLDLVIGAAYYYDSYGMPPPSEIRRLLRRCKDQGIQKILWNDIRHQRKDSECGTYCLYVLISLLQGRTFADICKNPVPDDIMNSMRDLLFSVERPRETAIRNAIKVLASNRSTK</sequence>
<proteinExistence type="predicted"/>
<dbReference type="InterPro" id="IPR038765">
    <property type="entry name" value="Papain-like_cys_pep_sf"/>
</dbReference>
<accession>A0A6C0DDG8</accession>
<dbReference type="Gene3D" id="3.40.395.10">
    <property type="entry name" value="Adenoviral Proteinase, Chain A"/>
    <property type="match status" value="1"/>
</dbReference>
<organism evidence="1">
    <name type="scientific">viral metagenome</name>
    <dbReference type="NCBI Taxonomy" id="1070528"/>
    <lineage>
        <taxon>unclassified sequences</taxon>
        <taxon>metagenomes</taxon>
        <taxon>organismal metagenomes</taxon>
    </lineage>
</organism>
<dbReference type="SUPFAM" id="SSF54001">
    <property type="entry name" value="Cysteine proteinases"/>
    <property type="match status" value="1"/>
</dbReference>
<dbReference type="EMBL" id="MN739575">
    <property type="protein sequence ID" value="QHT13645.1"/>
    <property type="molecule type" value="Genomic_DNA"/>
</dbReference>
<dbReference type="AlphaFoldDB" id="A0A6C0DDG8"/>
<protein>
    <recommendedName>
        <fullName evidence="2">Ubiquitin-like protease family profile domain-containing protein</fullName>
    </recommendedName>
</protein>
<evidence type="ECO:0000313" key="1">
    <source>
        <dbReference type="EMBL" id="QHT13645.1"/>
    </source>
</evidence>